<dbReference type="Pfam" id="PF08766">
    <property type="entry name" value="DEK_C"/>
    <property type="match status" value="1"/>
</dbReference>
<evidence type="ECO:0000256" key="1">
    <source>
        <dbReference type="ARBA" id="ARBA00004604"/>
    </source>
</evidence>
<feature type="compositionally biased region" description="Basic and acidic residues" evidence="7">
    <location>
        <begin position="765"/>
        <end position="794"/>
    </location>
</feature>
<feature type="compositionally biased region" description="Basic and acidic residues" evidence="7">
    <location>
        <begin position="280"/>
        <end position="289"/>
    </location>
</feature>
<dbReference type="InterPro" id="IPR014876">
    <property type="entry name" value="DEK_C"/>
</dbReference>
<dbReference type="PANTHER" id="PTHR13468">
    <property type="entry name" value="DEK PROTEIN"/>
    <property type="match status" value="1"/>
</dbReference>
<feature type="compositionally biased region" description="Acidic residues" evidence="7">
    <location>
        <begin position="296"/>
        <end position="307"/>
    </location>
</feature>
<keyword evidence="5" id="KW-0804">Transcription</keyword>
<evidence type="ECO:0000256" key="7">
    <source>
        <dbReference type="SAM" id="MobiDB-lite"/>
    </source>
</evidence>
<keyword evidence="2" id="KW-0156">Chromatin regulator</keyword>
<reference evidence="9 10" key="1">
    <citation type="submission" date="2020-08" db="EMBL/GenBank/DDBJ databases">
        <title>Plant Genome Project.</title>
        <authorList>
            <person name="Zhang R.-G."/>
        </authorList>
    </citation>
    <scope>NUCLEOTIDE SEQUENCE [LARGE SCALE GENOMIC DNA]</scope>
    <source>
        <tissue evidence="9">Rhizome</tissue>
    </source>
</reference>
<sequence>MYASCLVHVADCEDRVSKSIIRCIEFLLRVKVSILLCYLGWGTILASRPVGMAEDKPPPEGNTRVYVDSEEQDMKHKSDTVEDTTILNGSGPLEPKNVVSDSGDTGNKGEGNKDEDGKEMHIEENGTAKENDIGESKEDDTIEDAGHMQKESSVEELKEDNPIGDAKPVQKESSIEESKENSTIEDARPMQKESSIEESKEDKPIEDAKPVQKESGIEESKEDDPIEDARLVQKGSTVEESEEDTIEDGRPVRKEITIEESKDDDQIESADTTATENDVQETKDKKEIEDTIATAEDMEMVDEEGDQAMEHATTTTTQTNDVEESKEDIKNEDPSTAESKDGKKIDVEGDNITVANHGKIFVMEGDKKIAGEDVEMADAEDDKNVGVEKEEKGVEQEAKQVESKNYMEVEENGSTDQKDNEDKDAVGFKRKRSRVEKTERKGSESATKAMELLNSPITSSIERPVRQRKSVERLVEVIENEALREFQVEKGRGTPLKDIPSVAHKLAKKKPDDIKLIHHTLFGRRGKAVNFKHHILQFSGFVWHESDEKQRAKMKEKLDKYVKESLLDLCDLFDLPASKANSRKEELVEKLLDFLVAPYPNIEAVNFKHHILQFSGFVWHESDEKQRAKMKEKLDKYVKETLLDLCDLFDLPASKANSRKEELVEKLLDFLVAPYPNIEQSTKSKKRERAAKGSSSKRMDGAHSKRSRKKANRDDSSLSEGDKSLPEMNDEDEVNDNNPRKGKAIELSESEDDEKETYDMIEEDEHQKEDLGKGDTNKKRVSKQREKVGTDSKVESVSATTKGSTKPSSSILAKTKDGDDDLGAKVFSRKKKMSDSPKNKSTIRSAKNEKDTGKKAGKDNVAKSKVQQPGKEELRKKVCEILKEVDFNTATFTDILKLLATHYKVDLTSRKASIKLIIQEELTKLAEAEEEDDED</sequence>
<feature type="region of interest" description="Disordered" evidence="7">
    <location>
        <begin position="377"/>
        <end position="447"/>
    </location>
</feature>
<evidence type="ECO:0000259" key="8">
    <source>
        <dbReference type="PROSITE" id="PS51998"/>
    </source>
</evidence>
<evidence type="ECO:0000256" key="5">
    <source>
        <dbReference type="ARBA" id="ARBA00023163"/>
    </source>
</evidence>
<dbReference type="GO" id="GO:0003677">
    <property type="term" value="F:DNA binding"/>
    <property type="evidence" value="ECO:0007669"/>
    <property type="project" value="UniProtKB-KW"/>
</dbReference>
<feature type="domain" description="DEK-C" evidence="8">
    <location>
        <begin position="868"/>
        <end position="923"/>
    </location>
</feature>
<dbReference type="EMBL" id="JACMSC010000008">
    <property type="protein sequence ID" value="KAG6511265.1"/>
    <property type="molecule type" value="Genomic_DNA"/>
</dbReference>
<feature type="region of interest" description="Disordered" evidence="7">
    <location>
        <begin position="69"/>
        <end position="344"/>
    </location>
</feature>
<protein>
    <recommendedName>
        <fullName evidence="8">DEK-C domain-containing protein</fullName>
    </recommendedName>
</protein>
<dbReference type="GO" id="GO:0005730">
    <property type="term" value="C:nucleolus"/>
    <property type="evidence" value="ECO:0007669"/>
    <property type="project" value="UniProtKB-SubCell"/>
</dbReference>
<feature type="compositionally biased region" description="Basic and acidic residues" evidence="7">
    <location>
        <begin position="712"/>
        <end position="725"/>
    </location>
</feature>
<dbReference type="SUPFAM" id="SSF109715">
    <property type="entry name" value="DEK C-terminal domain"/>
    <property type="match status" value="1"/>
</dbReference>
<dbReference type="Proteomes" id="UP000734854">
    <property type="component" value="Unassembled WGS sequence"/>
</dbReference>
<evidence type="ECO:0000256" key="6">
    <source>
        <dbReference type="ARBA" id="ARBA00023242"/>
    </source>
</evidence>
<evidence type="ECO:0000256" key="4">
    <source>
        <dbReference type="ARBA" id="ARBA00023125"/>
    </source>
</evidence>
<keyword evidence="10" id="KW-1185">Reference proteome</keyword>
<evidence type="ECO:0000313" key="9">
    <source>
        <dbReference type="EMBL" id="KAG6511265.1"/>
    </source>
</evidence>
<feature type="compositionally biased region" description="Basic and acidic residues" evidence="7">
    <location>
        <begin position="846"/>
        <end position="862"/>
    </location>
</feature>
<accession>A0A8J5GPD6</accession>
<name>A0A8J5GPD6_ZINOF</name>
<organism evidence="9 10">
    <name type="scientific">Zingiber officinale</name>
    <name type="common">Ginger</name>
    <name type="synonym">Amomum zingiber</name>
    <dbReference type="NCBI Taxonomy" id="94328"/>
    <lineage>
        <taxon>Eukaryota</taxon>
        <taxon>Viridiplantae</taxon>
        <taxon>Streptophyta</taxon>
        <taxon>Embryophyta</taxon>
        <taxon>Tracheophyta</taxon>
        <taxon>Spermatophyta</taxon>
        <taxon>Magnoliopsida</taxon>
        <taxon>Liliopsida</taxon>
        <taxon>Zingiberales</taxon>
        <taxon>Zingiberaceae</taxon>
        <taxon>Zingiber</taxon>
    </lineage>
</organism>
<comment type="subcellular location">
    <subcellularLocation>
        <location evidence="1">Nucleus</location>
        <location evidence="1">Nucleolus</location>
    </subcellularLocation>
</comment>
<dbReference type="GO" id="GO:0042393">
    <property type="term" value="F:histone binding"/>
    <property type="evidence" value="ECO:0007669"/>
    <property type="project" value="TreeGrafter"/>
</dbReference>
<feature type="compositionally biased region" description="Basic and acidic residues" evidence="7">
    <location>
        <begin position="110"/>
        <end position="136"/>
    </location>
</feature>
<feature type="compositionally biased region" description="Polar residues" evidence="7">
    <location>
        <begin position="795"/>
        <end position="812"/>
    </location>
</feature>
<dbReference type="InterPro" id="IPR044198">
    <property type="entry name" value="DEK"/>
</dbReference>
<keyword evidence="3" id="KW-0805">Transcription regulation</keyword>
<dbReference type="PANTHER" id="PTHR13468:SF23">
    <property type="entry name" value="EXPRESSED PROTEIN"/>
    <property type="match status" value="1"/>
</dbReference>
<keyword evidence="6" id="KW-0539">Nucleus</keyword>
<feature type="compositionally biased region" description="Acidic residues" evidence="7">
    <location>
        <begin position="748"/>
        <end position="764"/>
    </location>
</feature>
<dbReference type="GO" id="GO:2000779">
    <property type="term" value="P:regulation of double-strand break repair"/>
    <property type="evidence" value="ECO:0007669"/>
    <property type="project" value="TreeGrafter"/>
</dbReference>
<comment type="caution">
    <text evidence="9">The sequence shown here is derived from an EMBL/GenBank/DDBJ whole genome shotgun (WGS) entry which is preliminary data.</text>
</comment>
<gene>
    <name evidence="9" type="ORF">ZIOFF_029322</name>
</gene>
<keyword evidence="4" id="KW-0238">DNA-binding</keyword>
<feature type="compositionally biased region" description="Basic and acidic residues" evidence="7">
    <location>
        <begin position="416"/>
        <end position="427"/>
    </location>
</feature>
<feature type="compositionally biased region" description="Basic and acidic residues" evidence="7">
    <location>
        <begin position="144"/>
        <end position="161"/>
    </location>
</feature>
<feature type="compositionally biased region" description="Basic and acidic residues" evidence="7">
    <location>
        <begin position="327"/>
        <end position="344"/>
    </location>
</feature>
<evidence type="ECO:0000256" key="3">
    <source>
        <dbReference type="ARBA" id="ARBA00023015"/>
    </source>
</evidence>
<dbReference type="AlphaFoldDB" id="A0A8J5GPD6"/>
<evidence type="ECO:0000313" key="10">
    <source>
        <dbReference type="Proteomes" id="UP000734854"/>
    </source>
</evidence>
<dbReference type="GO" id="GO:0006325">
    <property type="term" value="P:chromatin organization"/>
    <property type="evidence" value="ECO:0007669"/>
    <property type="project" value="UniProtKB-KW"/>
</dbReference>
<feature type="compositionally biased region" description="Basic and acidic residues" evidence="7">
    <location>
        <begin position="168"/>
        <end position="219"/>
    </location>
</feature>
<feature type="compositionally biased region" description="Basic and acidic residues" evidence="7">
    <location>
        <begin position="247"/>
        <end position="260"/>
    </location>
</feature>
<dbReference type="PROSITE" id="PS51998">
    <property type="entry name" value="DEK_C"/>
    <property type="match status" value="1"/>
</dbReference>
<dbReference type="FunFam" id="1.10.10.60:FF:000220">
    <property type="entry name" value="DEK domain-containing chromatin associated protein"/>
    <property type="match status" value="1"/>
</dbReference>
<proteinExistence type="predicted"/>
<feature type="region of interest" description="Disordered" evidence="7">
    <location>
        <begin position="680"/>
        <end position="873"/>
    </location>
</feature>
<evidence type="ECO:0000256" key="2">
    <source>
        <dbReference type="ARBA" id="ARBA00022853"/>
    </source>
</evidence>
<feature type="compositionally biased region" description="Basic and acidic residues" evidence="7">
    <location>
        <begin position="382"/>
        <end position="407"/>
    </location>
</feature>
<dbReference type="Gene3D" id="1.10.10.60">
    <property type="entry name" value="Homeodomain-like"/>
    <property type="match status" value="1"/>
</dbReference>